<dbReference type="PANTHER" id="PTHR14136:SF17">
    <property type="entry name" value="BTB_POZ DOMAIN-CONTAINING PROTEIN KCTD9"/>
    <property type="match status" value="1"/>
</dbReference>
<accession>A0A1D8TNV8</accession>
<dbReference type="Pfam" id="PF06271">
    <property type="entry name" value="RDD"/>
    <property type="match status" value="1"/>
</dbReference>
<keyword evidence="3 5" id="KW-1133">Transmembrane helix</keyword>
<dbReference type="GO" id="GO:0016020">
    <property type="term" value="C:membrane"/>
    <property type="evidence" value="ECO:0007669"/>
    <property type="project" value="UniProtKB-SubCell"/>
</dbReference>
<evidence type="ECO:0000313" key="7">
    <source>
        <dbReference type="EMBL" id="AOW99085.1"/>
    </source>
</evidence>
<evidence type="ECO:0000256" key="3">
    <source>
        <dbReference type="ARBA" id="ARBA00022989"/>
    </source>
</evidence>
<dbReference type="SUPFAM" id="SSF141571">
    <property type="entry name" value="Pentapeptide repeat-like"/>
    <property type="match status" value="2"/>
</dbReference>
<feature type="transmembrane region" description="Helical" evidence="5">
    <location>
        <begin position="97"/>
        <end position="118"/>
    </location>
</feature>
<evidence type="ECO:0000259" key="6">
    <source>
        <dbReference type="Pfam" id="PF06271"/>
    </source>
</evidence>
<feature type="domain" description="RDD" evidence="6">
    <location>
        <begin position="27"/>
        <end position="211"/>
    </location>
</feature>
<reference evidence="8" key="1">
    <citation type="submission" date="2016-10" db="EMBL/GenBank/DDBJ databases">
        <title>Comparative genomics uncovers the prolific and rare metabolic potential of the cyanobacterial genus Moorea.</title>
        <authorList>
            <person name="Leao T."/>
            <person name="Castelao G."/>
            <person name="Korobeynikov A."/>
            <person name="Monroe E.A."/>
            <person name="Podell S."/>
            <person name="Glukhov E."/>
            <person name="Allen E."/>
            <person name="Gerwick W.H."/>
            <person name="Gerwick L."/>
        </authorList>
    </citation>
    <scope>NUCLEOTIDE SEQUENCE [LARGE SCALE GENOMIC DNA]</scope>
    <source>
        <strain evidence="8">PAL-8-15-08-1</strain>
    </source>
</reference>
<name>A0A1D8TNV8_9CYAN</name>
<dbReference type="OrthoDB" id="416727at2"/>
<keyword evidence="4 5" id="KW-0472">Membrane</keyword>
<evidence type="ECO:0000256" key="2">
    <source>
        <dbReference type="ARBA" id="ARBA00022692"/>
    </source>
</evidence>
<sequence length="756" mass="82945">MASPTLKTGQHREGSWYFPLRLNLVLPLVTRRCVAALLEVSLVTTSALLPYGIGLYAEKYSKAEPVPLNPVLGATQNAIAKTLAYPRLQLTKRVTPLTNFFWCASLVMPVGVTLWQLYLLGKTGQTTPKGWFGVRVVTTSGKPPGLMGAVWREAVGRWGLPLGSAYLLWRYTGAFPDLLILLGLAGLMLLAESFSSVLNAQHRSLHDYIAGTYVSDSSRLLLPYWSSFESSPSPEYEDVELEEDTDEQWSQEYEEVELEEDTDGQWSNHQEATSGYRSGTVTTITLISKSQQHSPNLWLWMRRHPGLTLVIVTFGGMGSVLGTFVGTQIYIQSQANWRAFNQQKNQVFLTLVKQLSSTESTAQEERLGSILALGRIDDHRAVPFLVDLLGQENTPSLIDTLQQTLVSKGVQPLPHLRVLNQSVGYDQKTLTREGKPGVGEVLAVRHRATKQAISKILTIYDGQVHNANLSNINLSKVNQGYGYFNPILDNLNLSGINFRYADLSGANLQGSRFYGPGEDEHFGTFDDWVSDFSGADLREVNLTGAILDNVLMNRTNLIGATLNRARFYNGSLIGANLSSAQLINADFRRAILENASLTGANLGEAKFSLSSLHGARLGKVSAVGSDFSSADLSQSSWQGSNLSRANLSNANLKNVDLNSTQLVGANLRNAQLSNAKLRYANLSAADLRGANLAGADFLGVTFAMAKQTKANQFITLPPPKSHLARIRGVDFTNVKNLDEQQLRYICTYGGLHPRCL</sequence>
<dbReference type="AlphaFoldDB" id="A0A1D8TNV8"/>
<gene>
    <name evidence="7" type="ORF">BJP34_06150</name>
</gene>
<proteinExistence type="predicted"/>
<dbReference type="KEGG" id="mpro:BJP34_06150"/>
<evidence type="ECO:0000256" key="4">
    <source>
        <dbReference type="ARBA" id="ARBA00023136"/>
    </source>
</evidence>
<evidence type="ECO:0000256" key="5">
    <source>
        <dbReference type="SAM" id="Phobius"/>
    </source>
</evidence>
<dbReference type="InterPro" id="IPR051082">
    <property type="entry name" value="Pentapeptide-BTB/POZ_domain"/>
</dbReference>
<dbReference type="STRING" id="1458985.BJP34_06150"/>
<dbReference type="Gene3D" id="2.160.20.80">
    <property type="entry name" value="E3 ubiquitin-protein ligase SopA"/>
    <property type="match status" value="3"/>
</dbReference>
<comment type="subcellular location">
    <subcellularLocation>
        <location evidence="1">Membrane</location>
        <topology evidence="1">Multi-pass membrane protein</topology>
    </subcellularLocation>
</comment>
<dbReference type="PANTHER" id="PTHR14136">
    <property type="entry name" value="BTB_POZ DOMAIN-CONTAINING PROTEIN KCTD9"/>
    <property type="match status" value="1"/>
</dbReference>
<feature type="transmembrane region" description="Helical" evidence="5">
    <location>
        <begin position="168"/>
        <end position="191"/>
    </location>
</feature>
<dbReference type="InterPro" id="IPR001646">
    <property type="entry name" value="5peptide_repeat"/>
</dbReference>
<organism evidence="7 8">
    <name type="scientific">Moorena producens PAL-8-15-08-1</name>
    <dbReference type="NCBI Taxonomy" id="1458985"/>
    <lineage>
        <taxon>Bacteria</taxon>
        <taxon>Bacillati</taxon>
        <taxon>Cyanobacteriota</taxon>
        <taxon>Cyanophyceae</taxon>
        <taxon>Coleofasciculales</taxon>
        <taxon>Coleofasciculaceae</taxon>
        <taxon>Moorena</taxon>
    </lineage>
</organism>
<evidence type="ECO:0000313" key="8">
    <source>
        <dbReference type="Proteomes" id="UP000177870"/>
    </source>
</evidence>
<feature type="transmembrane region" description="Helical" evidence="5">
    <location>
        <begin position="307"/>
        <end position="331"/>
    </location>
</feature>
<dbReference type="RefSeq" id="WP_070391580.1">
    <property type="nucleotide sequence ID" value="NZ_CP017599.1"/>
</dbReference>
<dbReference type="EMBL" id="CP017599">
    <property type="protein sequence ID" value="AOW99085.1"/>
    <property type="molecule type" value="Genomic_DNA"/>
</dbReference>
<protein>
    <recommendedName>
        <fullName evidence="6">RDD domain-containing protein</fullName>
    </recommendedName>
</protein>
<keyword evidence="2 5" id="KW-0812">Transmembrane</keyword>
<dbReference type="Pfam" id="PF00805">
    <property type="entry name" value="Pentapeptide"/>
    <property type="match status" value="5"/>
</dbReference>
<dbReference type="InterPro" id="IPR010432">
    <property type="entry name" value="RDD"/>
</dbReference>
<evidence type="ECO:0000256" key="1">
    <source>
        <dbReference type="ARBA" id="ARBA00004141"/>
    </source>
</evidence>
<dbReference type="Proteomes" id="UP000177870">
    <property type="component" value="Chromosome"/>
</dbReference>